<dbReference type="PANTHER" id="PTHR12918:SF1">
    <property type="entry name" value="CYSTEINE DIOXYGENASE TYPE 1"/>
    <property type="match status" value="1"/>
</dbReference>
<evidence type="ECO:0000313" key="7">
    <source>
        <dbReference type="Proteomes" id="UP001058461"/>
    </source>
</evidence>
<dbReference type="CDD" id="cd10548">
    <property type="entry name" value="cupin_CDO"/>
    <property type="match status" value="1"/>
</dbReference>
<evidence type="ECO:0000256" key="3">
    <source>
        <dbReference type="ARBA" id="ARBA00022964"/>
    </source>
</evidence>
<keyword evidence="2" id="KW-0479">Metal-binding</keyword>
<keyword evidence="4" id="KW-0560">Oxidoreductase</keyword>
<dbReference type="GO" id="GO:0051213">
    <property type="term" value="F:dioxygenase activity"/>
    <property type="evidence" value="ECO:0007669"/>
    <property type="project" value="UniProtKB-KW"/>
</dbReference>
<dbReference type="Pfam" id="PF05995">
    <property type="entry name" value="CDO_I"/>
    <property type="match status" value="1"/>
</dbReference>
<organism evidence="6 7">
    <name type="scientific">Marinobacterium rhizophilum</name>
    <dbReference type="NCBI Taxonomy" id="420402"/>
    <lineage>
        <taxon>Bacteria</taxon>
        <taxon>Pseudomonadati</taxon>
        <taxon>Pseudomonadota</taxon>
        <taxon>Gammaproteobacteria</taxon>
        <taxon>Oceanospirillales</taxon>
        <taxon>Oceanospirillaceae</taxon>
        <taxon>Marinobacterium</taxon>
    </lineage>
</organism>
<dbReference type="RefSeq" id="WP_255853930.1">
    <property type="nucleotide sequence ID" value="NZ_CP073347.1"/>
</dbReference>
<reference evidence="6" key="1">
    <citation type="submission" date="2021-04" db="EMBL/GenBank/DDBJ databases">
        <title>Oceanospirillales bacteria with DddD are important DMSP degraders in coastal seawater.</title>
        <authorList>
            <person name="Liu J."/>
        </authorList>
    </citation>
    <scope>NUCLEOTIDE SEQUENCE</scope>
    <source>
        <strain evidence="6">D13-1</strain>
    </source>
</reference>
<gene>
    <name evidence="6" type="ORF">KDW95_22005</name>
</gene>
<protein>
    <submittedName>
        <fullName evidence="6">Cysteine dioxygenase</fullName>
    </submittedName>
</protein>
<dbReference type="PANTHER" id="PTHR12918">
    <property type="entry name" value="CYSTEINE DIOXYGENASE"/>
    <property type="match status" value="1"/>
</dbReference>
<name>A0ABY5HKY7_9GAMM</name>
<evidence type="ECO:0000256" key="2">
    <source>
        <dbReference type="ARBA" id="ARBA00022723"/>
    </source>
</evidence>
<dbReference type="InterPro" id="IPR010300">
    <property type="entry name" value="CDO_1"/>
</dbReference>
<keyword evidence="3 6" id="KW-0223">Dioxygenase</keyword>
<evidence type="ECO:0000313" key="6">
    <source>
        <dbReference type="EMBL" id="UTW11885.1"/>
    </source>
</evidence>
<evidence type="ECO:0000256" key="1">
    <source>
        <dbReference type="ARBA" id="ARBA00006622"/>
    </source>
</evidence>
<dbReference type="Gene3D" id="2.60.120.10">
    <property type="entry name" value="Jelly Rolls"/>
    <property type="match status" value="1"/>
</dbReference>
<evidence type="ECO:0000256" key="5">
    <source>
        <dbReference type="ARBA" id="ARBA00023004"/>
    </source>
</evidence>
<accession>A0ABY5HKY7</accession>
<dbReference type="Proteomes" id="UP001058461">
    <property type="component" value="Chromosome"/>
</dbReference>
<dbReference type="InterPro" id="IPR011051">
    <property type="entry name" value="RmlC_Cupin_sf"/>
</dbReference>
<keyword evidence="5" id="KW-0408">Iron</keyword>
<proteinExistence type="inferred from homology"/>
<dbReference type="InterPro" id="IPR014710">
    <property type="entry name" value="RmlC-like_jellyroll"/>
</dbReference>
<comment type="similarity">
    <text evidence="1">Belongs to the cysteine dioxygenase family.</text>
</comment>
<dbReference type="SUPFAM" id="SSF51182">
    <property type="entry name" value="RmlC-like cupins"/>
    <property type="match status" value="1"/>
</dbReference>
<dbReference type="EMBL" id="CP073347">
    <property type="protein sequence ID" value="UTW11885.1"/>
    <property type="molecule type" value="Genomic_DNA"/>
</dbReference>
<keyword evidence="7" id="KW-1185">Reference proteome</keyword>
<evidence type="ECO:0000256" key="4">
    <source>
        <dbReference type="ARBA" id="ARBA00023002"/>
    </source>
</evidence>
<sequence>MHNTARLREFVQAFTALVNETDDEARLLDAGEVLLADLIRHDDWLPEAYSEPGLTEYRQYLLHCDPLERFSVVSFVWGPGQCTPIHDHRVWGMVGVLRGMERCEEFAPDPQSGKLLALGTHELHPGSIDLVSPRIGDIHRVSNGLSDTPSVSIHVYGTNIGAHRRHLYDPASSDQQPFISGYANGEIINLWDKSDE</sequence>
<dbReference type="Gene3D" id="1.20.5.440">
    <property type="entry name" value="ATP synthase delta/epsilon subunit, C-terminal domain"/>
    <property type="match status" value="1"/>
</dbReference>